<evidence type="ECO:0000256" key="8">
    <source>
        <dbReference type="SAM" id="Phobius"/>
    </source>
</evidence>
<organism evidence="10 11">
    <name type="scientific">Spinactinospora alkalitolerans</name>
    <dbReference type="NCBI Taxonomy" id="687207"/>
    <lineage>
        <taxon>Bacteria</taxon>
        <taxon>Bacillati</taxon>
        <taxon>Actinomycetota</taxon>
        <taxon>Actinomycetes</taxon>
        <taxon>Streptosporangiales</taxon>
        <taxon>Nocardiopsidaceae</taxon>
        <taxon>Spinactinospora</taxon>
    </lineage>
</organism>
<keyword evidence="8" id="KW-1133">Transmembrane helix</keyword>
<feature type="domain" description="GH18" evidence="9">
    <location>
        <begin position="51"/>
        <end position="449"/>
    </location>
</feature>
<dbReference type="PANTHER" id="PTHR11177:SF317">
    <property type="entry name" value="CHITINASE 12-RELATED"/>
    <property type="match status" value="1"/>
</dbReference>
<evidence type="ECO:0000259" key="9">
    <source>
        <dbReference type="PROSITE" id="PS51910"/>
    </source>
</evidence>
<dbReference type="InterPro" id="IPR001223">
    <property type="entry name" value="Glyco_hydro18_cat"/>
</dbReference>
<evidence type="ECO:0000256" key="6">
    <source>
        <dbReference type="RuleBase" id="RU000489"/>
    </source>
</evidence>
<dbReference type="CDD" id="cd06548">
    <property type="entry name" value="GH18_chitinase"/>
    <property type="match status" value="1"/>
</dbReference>
<sequence length="449" mass="49674">MPTHDRRRTPEAGARRTSALLGIVVAVVLGALFFSAFTVMADRTVGSGGGTQRMAYFADWNTANRGYTIKDVDDSGAAERLDRILWAFGDVSSEGLCHIPEDANQPWEIYQRRYDAADSVDGEADTYRQPLAGSLNQLRELQDKYPDLAASISLGGWNWSRYFSDAAATEESRERFAASCVDLWLRGDLPRFEGEPQGGDGVAEGIFDGIDLDWEWPGGSGHPDNVERPEDGRNFTLLVQEFRRQLDALGEETGEEYTLSASLSHDEEIMRDGYEPEIFDSLDFATVQGYDFAGSWSETTDHHSQLYAPEGASDDTSADLAVRTYLDHGLPADKLVLGFPGYGRGWRGVQPTGFGRYAQAQGAAEGDYGEGTDAYAVLEERDGQRFFDPVNGAYWIYDGDEWWTYDTPEIVAMKGDYVLDKGLRGLVLWNLDMDPRGELVAAMDESLAG</sequence>
<evidence type="ECO:0000313" key="10">
    <source>
        <dbReference type="EMBL" id="NYE49022.1"/>
    </source>
</evidence>
<reference evidence="10 11" key="1">
    <citation type="submission" date="2020-07" db="EMBL/GenBank/DDBJ databases">
        <title>Sequencing the genomes of 1000 actinobacteria strains.</title>
        <authorList>
            <person name="Klenk H.-P."/>
        </authorList>
    </citation>
    <scope>NUCLEOTIDE SEQUENCE [LARGE SCALE GENOMIC DNA]</scope>
    <source>
        <strain evidence="10 11">CXB654</strain>
    </source>
</reference>
<keyword evidence="4" id="KW-0146">Chitin degradation</keyword>
<comment type="similarity">
    <text evidence="7">Belongs to the glycosyl hydrolase 18 family.</text>
</comment>
<dbReference type="PANTHER" id="PTHR11177">
    <property type="entry name" value="CHITINASE"/>
    <property type="match status" value="1"/>
</dbReference>
<keyword evidence="4" id="KW-0624">Polysaccharide degradation</keyword>
<dbReference type="Gene3D" id="3.10.50.10">
    <property type="match status" value="1"/>
</dbReference>
<keyword evidence="5 6" id="KW-0326">Glycosidase</keyword>
<name>A0A852U102_9ACTN</name>
<dbReference type="Gene3D" id="3.20.20.80">
    <property type="entry name" value="Glycosidases"/>
    <property type="match status" value="1"/>
</dbReference>
<dbReference type="SUPFAM" id="SSF54556">
    <property type="entry name" value="Chitinase insertion domain"/>
    <property type="match status" value="1"/>
</dbReference>
<dbReference type="Proteomes" id="UP000589036">
    <property type="component" value="Unassembled WGS sequence"/>
</dbReference>
<feature type="transmembrane region" description="Helical" evidence="8">
    <location>
        <begin position="20"/>
        <end position="41"/>
    </location>
</feature>
<keyword evidence="4" id="KW-0119">Carbohydrate metabolism</keyword>
<dbReference type="GO" id="GO:0005975">
    <property type="term" value="P:carbohydrate metabolic process"/>
    <property type="evidence" value="ECO:0007669"/>
    <property type="project" value="InterPro"/>
</dbReference>
<evidence type="ECO:0000256" key="4">
    <source>
        <dbReference type="ARBA" id="ARBA00023024"/>
    </source>
</evidence>
<dbReference type="GO" id="GO:0008843">
    <property type="term" value="F:endochitinase activity"/>
    <property type="evidence" value="ECO:0007669"/>
    <property type="project" value="UniProtKB-EC"/>
</dbReference>
<gene>
    <name evidence="10" type="ORF">HDA32_004142</name>
</gene>
<evidence type="ECO:0000313" key="11">
    <source>
        <dbReference type="Proteomes" id="UP000589036"/>
    </source>
</evidence>
<comment type="caution">
    <text evidence="10">The sequence shown here is derived from an EMBL/GenBank/DDBJ whole genome shotgun (WGS) entry which is preliminary data.</text>
</comment>
<evidence type="ECO:0000256" key="2">
    <source>
        <dbReference type="ARBA" id="ARBA00012729"/>
    </source>
</evidence>
<dbReference type="PROSITE" id="PS01095">
    <property type="entry name" value="GH18_1"/>
    <property type="match status" value="1"/>
</dbReference>
<keyword evidence="8" id="KW-0472">Membrane</keyword>
<evidence type="ECO:0000256" key="3">
    <source>
        <dbReference type="ARBA" id="ARBA00022801"/>
    </source>
</evidence>
<dbReference type="InterPro" id="IPR001579">
    <property type="entry name" value="Glyco_hydro_18_chit_AS"/>
</dbReference>
<dbReference type="PROSITE" id="PS51910">
    <property type="entry name" value="GH18_2"/>
    <property type="match status" value="1"/>
</dbReference>
<evidence type="ECO:0000256" key="5">
    <source>
        <dbReference type="ARBA" id="ARBA00023295"/>
    </source>
</evidence>
<proteinExistence type="inferred from homology"/>
<dbReference type="InterPro" id="IPR017853">
    <property type="entry name" value="GH"/>
</dbReference>
<dbReference type="InterPro" id="IPR029070">
    <property type="entry name" value="Chitinase_insertion_sf"/>
</dbReference>
<evidence type="ECO:0000256" key="1">
    <source>
        <dbReference type="ARBA" id="ARBA00000822"/>
    </source>
</evidence>
<dbReference type="InterPro" id="IPR011583">
    <property type="entry name" value="Chitinase_II/V-like_cat"/>
</dbReference>
<dbReference type="EC" id="3.2.1.14" evidence="2"/>
<accession>A0A852U102</accession>
<comment type="catalytic activity">
    <reaction evidence="1">
        <text>Random endo-hydrolysis of N-acetyl-beta-D-glucosaminide (1-&gt;4)-beta-linkages in chitin and chitodextrins.</text>
        <dbReference type="EC" id="3.2.1.14"/>
    </reaction>
</comment>
<dbReference type="SMART" id="SM00636">
    <property type="entry name" value="Glyco_18"/>
    <property type="match status" value="1"/>
</dbReference>
<dbReference type="GO" id="GO:0006032">
    <property type="term" value="P:chitin catabolic process"/>
    <property type="evidence" value="ECO:0007669"/>
    <property type="project" value="UniProtKB-KW"/>
</dbReference>
<keyword evidence="11" id="KW-1185">Reference proteome</keyword>
<dbReference type="InterPro" id="IPR050314">
    <property type="entry name" value="Glycosyl_Hydrlase_18"/>
</dbReference>
<dbReference type="SUPFAM" id="SSF51445">
    <property type="entry name" value="(Trans)glycosidases"/>
    <property type="match status" value="1"/>
</dbReference>
<keyword evidence="3 6" id="KW-0378">Hydrolase</keyword>
<dbReference type="AlphaFoldDB" id="A0A852U102"/>
<dbReference type="EMBL" id="JACCCC010000001">
    <property type="protein sequence ID" value="NYE49022.1"/>
    <property type="molecule type" value="Genomic_DNA"/>
</dbReference>
<keyword evidence="8" id="KW-0812">Transmembrane</keyword>
<protein>
    <recommendedName>
        <fullName evidence="2">chitinase</fullName>
        <ecNumber evidence="2">3.2.1.14</ecNumber>
    </recommendedName>
</protein>
<dbReference type="GO" id="GO:0008061">
    <property type="term" value="F:chitin binding"/>
    <property type="evidence" value="ECO:0007669"/>
    <property type="project" value="InterPro"/>
</dbReference>
<dbReference type="Pfam" id="PF00704">
    <property type="entry name" value="Glyco_hydro_18"/>
    <property type="match status" value="1"/>
</dbReference>
<evidence type="ECO:0000256" key="7">
    <source>
        <dbReference type="RuleBase" id="RU004453"/>
    </source>
</evidence>